<proteinExistence type="predicted"/>
<evidence type="ECO:0000313" key="1">
    <source>
        <dbReference type="EMBL" id="KDB21406.1"/>
    </source>
</evidence>
<organism evidence="1 2">
    <name type="scientific">Trichophyton interdigitale (strain MR816)</name>
    <dbReference type="NCBI Taxonomy" id="1215338"/>
    <lineage>
        <taxon>Eukaryota</taxon>
        <taxon>Fungi</taxon>
        <taxon>Dikarya</taxon>
        <taxon>Ascomycota</taxon>
        <taxon>Pezizomycotina</taxon>
        <taxon>Eurotiomycetes</taxon>
        <taxon>Eurotiomycetidae</taxon>
        <taxon>Onygenales</taxon>
        <taxon>Arthrodermataceae</taxon>
        <taxon>Trichophyton</taxon>
    </lineage>
</organism>
<keyword evidence="2" id="KW-1185">Reference proteome</keyword>
<evidence type="ECO:0000313" key="2">
    <source>
        <dbReference type="Proteomes" id="UP000024533"/>
    </source>
</evidence>
<dbReference type="AlphaFoldDB" id="A0A059J0J0"/>
<comment type="caution">
    <text evidence="1">The sequence shown here is derived from an EMBL/GenBank/DDBJ whole genome shotgun (WGS) entry which is preliminary data.</text>
</comment>
<dbReference type="Proteomes" id="UP000024533">
    <property type="component" value="Unassembled WGS sequence"/>
</dbReference>
<name>A0A059J0J0_TRIIM</name>
<dbReference type="STRING" id="1215338.A0A059J0J0"/>
<protein>
    <submittedName>
        <fullName evidence="1">Uncharacterized protein</fullName>
    </submittedName>
</protein>
<reference evidence="1 2" key="1">
    <citation type="submission" date="2014-02" db="EMBL/GenBank/DDBJ databases">
        <title>The Genome Sequence of Trichophyton interdigitale MR816.</title>
        <authorList>
            <consortium name="The Broad Institute Genomics Platform"/>
            <person name="Cuomo C.A."/>
            <person name="White T.C."/>
            <person name="Graser Y."/>
            <person name="Martinez-Rossi N."/>
            <person name="Heitman J."/>
            <person name="Young S.K."/>
            <person name="Zeng Q."/>
            <person name="Gargeya S."/>
            <person name="Abouelleil A."/>
            <person name="Alvarado L."/>
            <person name="Chapman S.B."/>
            <person name="Gainer-Dewar J."/>
            <person name="Goldberg J."/>
            <person name="Griggs A."/>
            <person name="Gujja S."/>
            <person name="Hansen M."/>
            <person name="Howarth C."/>
            <person name="Imamovic A."/>
            <person name="Larimer J."/>
            <person name="Martinez D."/>
            <person name="Murphy C."/>
            <person name="Pearson M.D."/>
            <person name="Persinoti G."/>
            <person name="Poon T."/>
            <person name="Priest M."/>
            <person name="Roberts A.D."/>
            <person name="Saif S."/>
            <person name="Shea T.D."/>
            <person name="Sykes S.N."/>
            <person name="Wortman J."/>
            <person name="Nusbaum C."/>
            <person name="Birren B."/>
        </authorList>
    </citation>
    <scope>NUCLEOTIDE SEQUENCE [LARGE SCALE GENOMIC DNA]</scope>
    <source>
        <strain evidence="1 2">MR816</strain>
    </source>
</reference>
<dbReference type="OrthoDB" id="10016792at2759"/>
<accession>A0A059J0J0</accession>
<dbReference type="HOGENOM" id="CLU_510168_0_0_1"/>
<gene>
    <name evidence="1" type="ORF">H109_06654</name>
</gene>
<sequence>MANLLCFCGPLNEKARAANIYSRLMRRLAFLGDGKDDKVSKTRLAEAYRKSEPSLFILSGAPGDEPISFTLLRAVKDEAHGNLLSLLSGKTIFSDDREKVPRGSFGFYQSAIARLLTNLKEVEKPYRRLLGGKMDAEEKKQAVRDRLARFDFRKRLVQDEVKEKNDLDTNLQRLHLSTEFIGPAKKSLMNADKDVEEQVKTGVTVSWKDLMSTLSQVVFVHGSEPMVALQGADLIHNALEKLESDSGVKVDRGLLLHDAKDMKESIEGLAEGYMLLKDGGVDFDDPAVTKLQVLAEKADAFWSQFEDILGKPVLDNLRKRFHDYIAKERNSSKPELAAEWADISREEYDQLGADHPNMTAFMKKLYTDAIHTTQEWLYKVQRSYQFVSLDRANLVREQMEWFKFATVNSTTLISMYVDMIQDSGMDGITHTNEIPVFDIHKPNPFGSMVDIRLTKVRFYLDGAKSDSHFLDLTLKHQGKEKILNKQDERFDFVHDPIITKFRYNIDNPRVMGPGTTDGDVGSVGEDRYARVEPFTQWTFQVTTDNNPGLNLGKVRKAYFMFWFTYYETMSRQ</sequence>
<dbReference type="EMBL" id="AOKY01000497">
    <property type="protein sequence ID" value="KDB21406.1"/>
    <property type="molecule type" value="Genomic_DNA"/>
</dbReference>